<accession>A0A9P8LIV4</accession>
<reference evidence="1" key="1">
    <citation type="submission" date="2021-03" db="EMBL/GenBank/DDBJ databases">
        <title>Comparative genomics and phylogenomic investigation of the class Geoglossomycetes provide insights into ecological specialization and systematics.</title>
        <authorList>
            <person name="Melie T."/>
            <person name="Pirro S."/>
            <person name="Miller A.N."/>
            <person name="Quandt A."/>
        </authorList>
    </citation>
    <scope>NUCLEOTIDE SEQUENCE</scope>
    <source>
        <strain evidence="1">CAQ_001_2017</strain>
    </source>
</reference>
<gene>
    <name evidence="1" type="ORF">GP486_000504</name>
</gene>
<protein>
    <submittedName>
        <fullName evidence="1">Uncharacterized protein</fullName>
    </submittedName>
</protein>
<sequence length="130" mass="14902">MPIDLGVSPSGRKGRVWVLNDNVDGYRPVQLSNAMWSQLRAVIPGTRTHIFLMVETRKTDGRETQDEPEDSLFDFPDTDEVLDSEPLVVDQYIMGTLDFVEQRDQKAQIGEAQELWPLFGSSREQRKSYI</sequence>
<evidence type="ECO:0000313" key="1">
    <source>
        <dbReference type="EMBL" id="KAH0566089.1"/>
    </source>
</evidence>
<evidence type="ECO:0000313" key="2">
    <source>
        <dbReference type="Proteomes" id="UP000750711"/>
    </source>
</evidence>
<name>A0A9P8LIV4_9PEZI</name>
<keyword evidence="2" id="KW-1185">Reference proteome</keyword>
<dbReference type="AlphaFoldDB" id="A0A9P8LIV4"/>
<dbReference type="Proteomes" id="UP000750711">
    <property type="component" value="Unassembled WGS sequence"/>
</dbReference>
<comment type="caution">
    <text evidence="1">The sequence shown here is derived from an EMBL/GenBank/DDBJ whole genome shotgun (WGS) entry which is preliminary data.</text>
</comment>
<proteinExistence type="predicted"/>
<dbReference type="EMBL" id="JAGHQM010000035">
    <property type="protein sequence ID" value="KAH0566089.1"/>
    <property type="molecule type" value="Genomic_DNA"/>
</dbReference>
<organism evidence="1 2">
    <name type="scientific">Trichoglossum hirsutum</name>
    <dbReference type="NCBI Taxonomy" id="265104"/>
    <lineage>
        <taxon>Eukaryota</taxon>
        <taxon>Fungi</taxon>
        <taxon>Dikarya</taxon>
        <taxon>Ascomycota</taxon>
        <taxon>Pezizomycotina</taxon>
        <taxon>Geoglossomycetes</taxon>
        <taxon>Geoglossales</taxon>
        <taxon>Geoglossaceae</taxon>
        <taxon>Trichoglossum</taxon>
    </lineage>
</organism>